<accession>A0A6N3BG82</accession>
<dbReference type="InterPro" id="IPR005039">
    <property type="entry name" value="Ant_C"/>
</dbReference>
<dbReference type="Pfam" id="PF03374">
    <property type="entry name" value="ANT"/>
    <property type="match status" value="1"/>
</dbReference>
<dbReference type="SMART" id="SM01040">
    <property type="entry name" value="Bro-N"/>
    <property type="match status" value="1"/>
</dbReference>
<proteinExistence type="predicted"/>
<evidence type="ECO:0000313" key="2">
    <source>
        <dbReference type="EMBL" id="VYU03856.1"/>
    </source>
</evidence>
<evidence type="ECO:0000259" key="1">
    <source>
        <dbReference type="PROSITE" id="PS51750"/>
    </source>
</evidence>
<dbReference type="GO" id="GO:0003677">
    <property type="term" value="F:DNA binding"/>
    <property type="evidence" value="ECO:0007669"/>
    <property type="project" value="InterPro"/>
</dbReference>
<dbReference type="PROSITE" id="PS51750">
    <property type="entry name" value="BRO_N"/>
    <property type="match status" value="1"/>
</dbReference>
<dbReference type="Pfam" id="PF02498">
    <property type="entry name" value="Bro-N"/>
    <property type="match status" value="1"/>
</dbReference>
<dbReference type="PANTHER" id="PTHR36180:SF2">
    <property type="entry name" value="BRO FAMILY PROTEIN"/>
    <property type="match status" value="1"/>
</dbReference>
<feature type="domain" description="Bro-N" evidence="1">
    <location>
        <begin position="8"/>
        <end position="121"/>
    </location>
</feature>
<dbReference type="AlphaFoldDB" id="A0A6N3BG82"/>
<sequence length="306" mass="34362">MNKNPMKALSIEEVFEHETFKRIRTLTELSGNGGEPQIWFVARDVCAALGFKDTGHAIKRHVEREDTAKRRILDPRGCHMPTTVINESGLYALSMGSRLPAARRFKHYVTSVILPSVCRHGAHIEDELLGRVQVDKAAFDTLIAALALAADGRRSAVEALEKSTAEAHKWQEAWRRQQPEAAFARDIKTSADSITIGAMAKLIHHQVKDMGQNRLFAWMRANGYLCRRKAFWNDPTQRALEQGVLELYESRTADKKGRMRLYRKPMVTARGQQYFMEVITRQFGRDVFAEAPIAGPGSAPCGEAAS</sequence>
<dbReference type="PANTHER" id="PTHR36180">
    <property type="entry name" value="DNA-BINDING PROTEIN-RELATED-RELATED"/>
    <property type="match status" value="1"/>
</dbReference>
<dbReference type="InterPro" id="IPR003497">
    <property type="entry name" value="BRO_N_domain"/>
</dbReference>
<name>A0A6N3BG82_EUBLI</name>
<organism evidence="2">
    <name type="scientific">Eubacterium limosum</name>
    <dbReference type="NCBI Taxonomy" id="1736"/>
    <lineage>
        <taxon>Bacteria</taxon>
        <taxon>Bacillati</taxon>
        <taxon>Bacillota</taxon>
        <taxon>Clostridia</taxon>
        <taxon>Eubacteriales</taxon>
        <taxon>Eubacteriaceae</taxon>
        <taxon>Eubacterium</taxon>
    </lineage>
</organism>
<dbReference type="EMBL" id="CACRTR010000005">
    <property type="protein sequence ID" value="VYU03856.1"/>
    <property type="molecule type" value="Genomic_DNA"/>
</dbReference>
<protein>
    <submittedName>
        <fullName evidence="2">Phage antirepressor protein KilAC domain protein</fullName>
    </submittedName>
</protein>
<gene>
    <name evidence="2" type="ORF">ELLFYP34_02532</name>
</gene>
<reference evidence="2" key="1">
    <citation type="submission" date="2019-11" db="EMBL/GenBank/DDBJ databases">
        <authorList>
            <person name="Feng L."/>
        </authorList>
    </citation>
    <scope>NUCLEOTIDE SEQUENCE</scope>
    <source>
        <strain evidence="2">ElimosumLFYP34</strain>
    </source>
</reference>